<gene>
    <name evidence="2" type="ORF">SDC9_129377</name>
</gene>
<sequence>MKKSILVYLMIAMAALFLTGGCSNSESGAEIMLSDYPHFVEIPLIRQGTTYSCGIASMHSLLRWASYNLDINDEHLMEACGTTKESGTAYQRMLSYMQETGLLDAEWKEKMTLEEVKNTIDAGGVVMMPIQAWESKNNSAGESTAFETDDYKDYWAAGHWVIACGYNDRSVLFMDPSTAGCYTQMPWGALDIRWHDSPDYEDGSTSFTKYEHCGLVIYKLGSEKYDPKVVKPLS</sequence>
<dbReference type="InterPro" id="IPR039564">
    <property type="entry name" value="Peptidase_C39-like"/>
</dbReference>
<proteinExistence type="predicted"/>
<name>A0A645CYT1_9ZZZZ</name>
<protein>
    <recommendedName>
        <fullName evidence="1">Peptidase C39-like domain-containing protein</fullName>
    </recommendedName>
</protein>
<evidence type="ECO:0000313" key="2">
    <source>
        <dbReference type="EMBL" id="MPM82316.1"/>
    </source>
</evidence>
<feature type="domain" description="Peptidase C39-like" evidence="1">
    <location>
        <begin position="41"/>
        <end position="176"/>
    </location>
</feature>
<dbReference type="Pfam" id="PF13529">
    <property type="entry name" value="Peptidase_C39_2"/>
    <property type="match status" value="1"/>
</dbReference>
<dbReference type="AlphaFoldDB" id="A0A645CYT1"/>
<dbReference type="Gene3D" id="3.90.70.10">
    <property type="entry name" value="Cysteine proteinases"/>
    <property type="match status" value="1"/>
</dbReference>
<evidence type="ECO:0000259" key="1">
    <source>
        <dbReference type="Pfam" id="PF13529"/>
    </source>
</evidence>
<comment type="caution">
    <text evidence="2">The sequence shown here is derived from an EMBL/GenBank/DDBJ whole genome shotgun (WGS) entry which is preliminary data.</text>
</comment>
<organism evidence="2">
    <name type="scientific">bioreactor metagenome</name>
    <dbReference type="NCBI Taxonomy" id="1076179"/>
    <lineage>
        <taxon>unclassified sequences</taxon>
        <taxon>metagenomes</taxon>
        <taxon>ecological metagenomes</taxon>
    </lineage>
</organism>
<dbReference type="PROSITE" id="PS51257">
    <property type="entry name" value="PROKAR_LIPOPROTEIN"/>
    <property type="match status" value="1"/>
</dbReference>
<reference evidence="2" key="1">
    <citation type="submission" date="2019-08" db="EMBL/GenBank/DDBJ databases">
        <authorList>
            <person name="Kucharzyk K."/>
            <person name="Murdoch R.W."/>
            <person name="Higgins S."/>
            <person name="Loffler F."/>
        </authorList>
    </citation>
    <scope>NUCLEOTIDE SEQUENCE</scope>
</reference>
<dbReference type="EMBL" id="VSSQ01031430">
    <property type="protein sequence ID" value="MPM82316.1"/>
    <property type="molecule type" value="Genomic_DNA"/>
</dbReference>
<accession>A0A645CYT1</accession>